<comment type="similarity">
    <text evidence="3 9">Belongs to the cytochrome P450 family.</text>
</comment>
<keyword evidence="9" id="KW-0560">Oxidoreductase</keyword>
<dbReference type="InterPro" id="IPR001128">
    <property type="entry name" value="Cyt_P450"/>
</dbReference>
<comment type="cofactor">
    <cofactor evidence="1 8">
        <name>heme</name>
        <dbReference type="ChEBI" id="CHEBI:30413"/>
    </cofactor>
</comment>
<organism evidence="10 11">
    <name type="scientific">Sordaria brevicollis</name>
    <dbReference type="NCBI Taxonomy" id="83679"/>
    <lineage>
        <taxon>Eukaryota</taxon>
        <taxon>Fungi</taxon>
        <taxon>Dikarya</taxon>
        <taxon>Ascomycota</taxon>
        <taxon>Pezizomycotina</taxon>
        <taxon>Sordariomycetes</taxon>
        <taxon>Sordariomycetidae</taxon>
        <taxon>Sordariales</taxon>
        <taxon>Sordariaceae</taxon>
        <taxon>Sordaria</taxon>
    </lineage>
</organism>
<dbReference type="GO" id="GO:0005506">
    <property type="term" value="F:iron ion binding"/>
    <property type="evidence" value="ECO:0007669"/>
    <property type="project" value="InterPro"/>
</dbReference>
<dbReference type="PROSITE" id="PS00086">
    <property type="entry name" value="CYTOCHROME_P450"/>
    <property type="match status" value="1"/>
</dbReference>
<dbReference type="PANTHER" id="PTHR24305">
    <property type="entry name" value="CYTOCHROME P450"/>
    <property type="match status" value="1"/>
</dbReference>
<dbReference type="GO" id="GO:0020037">
    <property type="term" value="F:heme binding"/>
    <property type="evidence" value="ECO:0007669"/>
    <property type="project" value="InterPro"/>
</dbReference>
<dbReference type="PRINTS" id="PR00385">
    <property type="entry name" value="P450"/>
</dbReference>
<dbReference type="SUPFAM" id="SSF48264">
    <property type="entry name" value="Cytochrome P450"/>
    <property type="match status" value="1"/>
</dbReference>
<keyword evidence="5 8" id="KW-0479">Metal-binding</keyword>
<gene>
    <name evidence="10" type="ORF">B0T20DRAFT_126585</name>
</gene>
<dbReference type="Pfam" id="PF00067">
    <property type="entry name" value="p450"/>
    <property type="match status" value="1"/>
</dbReference>
<dbReference type="FunFam" id="1.10.630.10:FF:000050">
    <property type="entry name" value="Cytochrome P450 monooxygenase"/>
    <property type="match status" value="1"/>
</dbReference>
<feature type="binding site" description="axial binding residue" evidence="8">
    <location>
        <position position="499"/>
    </location>
    <ligand>
        <name>heme</name>
        <dbReference type="ChEBI" id="CHEBI:30413"/>
    </ligand>
    <ligandPart>
        <name>Fe</name>
        <dbReference type="ChEBI" id="CHEBI:18248"/>
    </ligandPart>
</feature>
<accession>A0AAE0PL75</accession>
<evidence type="ECO:0000256" key="2">
    <source>
        <dbReference type="ARBA" id="ARBA00004792"/>
    </source>
</evidence>
<evidence type="ECO:0000256" key="3">
    <source>
        <dbReference type="ARBA" id="ARBA00010617"/>
    </source>
</evidence>
<evidence type="ECO:0000256" key="9">
    <source>
        <dbReference type="RuleBase" id="RU000461"/>
    </source>
</evidence>
<dbReference type="AlphaFoldDB" id="A0AAE0PL75"/>
<keyword evidence="9" id="KW-0503">Monooxygenase</keyword>
<evidence type="ECO:0000256" key="4">
    <source>
        <dbReference type="ARBA" id="ARBA00022617"/>
    </source>
</evidence>
<evidence type="ECO:0000256" key="1">
    <source>
        <dbReference type="ARBA" id="ARBA00001971"/>
    </source>
</evidence>
<dbReference type="InterPro" id="IPR050121">
    <property type="entry name" value="Cytochrome_P450_monoxygenase"/>
</dbReference>
<dbReference type="PRINTS" id="PR00463">
    <property type="entry name" value="EP450I"/>
</dbReference>
<dbReference type="EMBL" id="JAUTDP010000002">
    <property type="protein sequence ID" value="KAK3401922.1"/>
    <property type="molecule type" value="Genomic_DNA"/>
</dbReference>
<keyword evidence="4 8" id="KW-0349">Heme</keyword>
<evidence type="ECO:0000313" key="10">
    <source>
        <dbReference type="EMBL" id="KAK3401922.1"/>
    </source>
</evidence>
<evidence type="ECO:0000256" key="8">
    <source>
        <dbReference type="PIRSR" id="PIRSR602401-1"/>
    </source>
</evidence>
<keyword evidence="11" id="KW-1185">Reference proteome</keyword>
<dbReference type="CDD" id="cd11060">
    <property type="entry name" value="CYP57A1-like"/>
    <property type="match status" value="1"/>
</dbReference>
<evidence type="ECO:0000313" key="11">
    <source>
        <dbReference type="Proteomes" id="UP001281003"/>
    </source>
</evidence>
<dbReference type="GO" id="GO:0004497">
    <property type="term" value="F:monooxygenase activity"/>
    <property type="evidence" value="ECO:0007669"/>
    <property type="project" value="UniProtKB-KW"/>
</dbReference>
<evidence type="ECO:0000256" key="6">
    <source>
        <dbReference type="ARBA" id="ARBA00023004"/>
    </source>
</evidence>
<dbReference type="InterPro" id="IPR002401">
    <property type="entry name" value="Cyt_P450_E_grp-I"/>
</dbReference>
<dbReference type="PANTHER" id="PTHR24305:SF232">
    <property type="entry name" value="P450, PUTATIVE (EUROFUNG)-RELATED"/>
    <property type="match status" value="1"/>
</dbReference>
<comment type="pathway">
    <text evidence="2">Antibiotic biosynthesis.</text>
</comment>
<proteinExistence type="inferred from homology"/>
<dbReference type="InterPro" id="IPR036396">
    <property type="entry name" value="Cyt_P450_sf"/>
</dbReference>
<dbReference type="GO" id="GO:0016705">
    <property type="term" value="F:oxidoreductase activity, acting on paired donors, with incorporation or reduction of molecular oxygen"/>
    <property type="evidence" value="ECO:0007669"/>
    <property type="project" value="InterPro"/>
</dbReference>
<sequence length="580" mass="65826">MITDVIIRVLAQHWPAILLSVFVGWLVRNRYHNGLNKYPGPFLASLTDWWRFIDVYKRRPEVTHIALHKKHGPIVRLGPNTLSFSDPEAIKTIYGLNKGFVKSDFYVVQQSTVKGHNLPSLFSTTDNDFHMQFRRCVNSAFAMSALVQYEPFVDNTTKLFLKQTEKLYIGEDGEAKACDFTRWLQFYAFDVIGEITYSKRHGFIEHNEDIDGIVSYLTKLFNYVAPIGQIPLLDRLFLKNPLYLKLSQWGLIDGTMPVAAFARARMAERLPALQTEKAAILPTSEKPASLKVATPDLLSKFLAARTARPQFMTDTLVQTMAVSMAFAGSETTAISLSAVFYYLLRTPHALARLRQEIDEAARQGRFSDYETGLVTWQEAQTLPYLDACVKEAFRLHPAPGLPMERIVPPQGMEITPGVFVKGGTIVGVSAWVLHRDESIFGPEVEEFKPERWFVDEEVVKKVEVEGGDEEAKRKREEEEKRIKTMNGHMLQFGMGSRTCIGKNISLLEIYKLVPSLLRRFEVSLLSSFSFQCLVVGGFGNWKEVANEKKQNRSNSMIRAESGRLLMLGLLSRITLLRGLR</sequence>
<evidence type="ECO:0000256" key="7">
    <source>
        <dbReference type="ARBA" id="ARBA00023194"/>
    </source>
</evidence>
<dbReference type="Gene3D" id="1.10.630.10">
    <property type="entry name" value="Cytochrome P450"/>
    <property type="match status" value="1"/>
</dbReference>
<reference evidence="10" key="1">
    <citation type="journal article" date="2023" name="Mol. Phylogenet. Evol.">
        <title>Genome-scale phylogeny and comparative genomics of the fungal order Sordariales.</title>
        <authorList>
            <person name="Hensen N."/>
            <person name="Bonometti L."/>
            <person name="Westerberg I."/>
            <person name="Brannstrom I.O."/>
            <person name="Guillou S."/>
            <person name="Cros-Aarteil S."/>
            <person name="Calhoun S."/>
            <person name="Haridas S."/>
            <person name="Kuo A."/>
            <person name="Mondo S."/>
            <person name="Pangilinan J."/>
            <person name="Riley R."/>
            <person name="LaButti K."/>
            <person name="Andreopoulos B."/>
            <person name="Lipzen A."/>
            <person name="Chen C."/>
            <person name="Yan M."/>
            <person name="Daum C."/>
            <person name="Ng V."/>
            <person name="Clum A."/>
            <person name="Steindorff A."/>
            <person name="Ohm R.A."/>
            <person name="Martin F."/>
            <person name="Silar P."/>
            <person name="Natvig D.O."/>
            <person name="Lalanne C."/>
            <person name="Gautier V."/>
            <person name="Ament-Velasquez S.L."/>
            <person name="Kruys A."/>
            <person name="Hutchinson M.I."/>
            <person name="Powell A.J."/>
            <person name="Barry K."/>
            <person name="Miller A.N."/>
            <person name="Grigoriev I.V."/>
            <person name="Debuchy R."/>
            <person name="Gladieux P."/>
            <person name="Hiltunen Thoren M."/>
            <person name="Johannesson H."/>
        </authorList>
    </citation>
    <scope>NUCLEOTIDE SEQUENCE</scope>
    <source>
        <strain evidence="10">FGSC 1904</strain>
    </source>
</reference>
<comment type="caution">
    <text evidence="10">The sequence shown here is derived from an EMBL/GenBank/DDBJ whole genome shotgun (WGS) entry which is preliminary data.</text>
</comment>
<keyword evidence="6 8" id="KW-0408">Iron</keyword>
<protein>
    <submittedName>
        <fullName evidence="10">Cytochrome P450</fullName>
    </submittedName>
</protein>
<dbReference type="Proteomes" id="UP001281003">
    <property type="component" value="Unassembled WGS sequence"/>
</dbReference>
<reference evidence="10" key="2">
    <citation type="submission" date="2023-07" db="EMBL/GenBank/DDBJ databases">
        <authorList>
            <consortium name="Lawrence Berkeley National Laboratory"/>
            <person name="Haridas S."/>
            <person name="Hensen N."/>
            <person name="Bonometti L."/>
            <person name="Westerberg I."/>
            <person name="Brannstrom I.O."/>
            <person name="Guillou S."/>
            <person name="Cros-Aarteil S."/>
            <person name="Calhoun S."/>
            <person name="Kuo A."/>
            <person name="Mondo S."/>
            <person name="Pangilinan J."/>
            <person name="Riley R."/>
            <person name="LaButti K."/>
            <person name="Andreopoulos B."/>
            <person name="Lipzen A."/>
            <person name="Chen C."/>
            <person name="Yanf M."/>
            <person name="Daum C."/>
            <person name="Ng V."/>
            <person name="Clum A."/>
            <person name="Steindorff A."/>
            <person name="Ohm R."/>
            <person name="Martin F."/>
            <person name="Silar P."/>
            <person name="Natvig D."/>
            <person name="Lalanne C."/>
            <person name="Gautier V."/>
            <person name="Ament-velasquez S.L."/>
            <person name="Kruys A."/>
            <person name="Hutchinson M.I."/>
            <person name="Powell A.J."/>
            <person name="Barry K."/>
            <person name="Miller A.N."/>
            <person name="Grigoriev I.V."/>
            <person name="Debuchy R."/>
            <person name="Gladieux P."/>
            <person name="Thoren M.H."/>
            <person name="Johannesson H."/>
        </authorList>
    </citation>
    <scope>NUCLEOTIDE SEQUENCE</scope>
    <source>
        <strain evidence="10">FGSC 1904</strain>
    </source>
</reference>
<evidence type="ECO:0000256" key="5">
    <source>
        <dbReference type="ARBA" id="ARBA00022723"/>
    </source>
</evidence>
<keyword evidence="7" id="KW-0045">Antibiotic biosynthesis</keyword>
<dbReference type="GO" id="GO:0017000">
    <property type="term" value="P:antibiotic biosynthetic process"/>
    <property type="evidence" value="ECO:0007669"/>
    <property type="project" value="UniProtKB-KW"/>
</dbReference>
<dbReference type="InterPro" id="IPR017972">
    <property type="entry name" value="Cyt_P450_CS"/>
</dbReference>
<name>A0AAE0PL75_SORBR</name>